<dbReference type="PANTHER" id="PTHR42902:SF2">
    <property type="entry name" value="MALATE SYNTHASE"/>
    <property type="match status" value="1"/>
</dbReference>
<dbReference type="PANTHER" id="PTHR42902">
    <property type="entry name" value="MALATE SYNTHASE"/>
    <property type="match status" value="1"/>
</dbReference>
<reference evidence="9" key="1">
    <citation type="journal article" date="2023" name="Mol. Biol. Evol.">
        <title>Third-Generation Sequencing Reveals the Adaptive Role of the Epigenome in Three Deep-Sea Polychaetes.</title>
        <authorList>
            <person name="Perez M."/>
            <person name="Aroh O."/>
            <person name="Sun Y."/>
            <person name="Lan Y."/>
            <person name="Juniper S.K."/>
            <person name="Young C.R."/>
            <person name="Angers B."/>
            <person name="Qian P.Y."/>
        </authorList>
    </citation>
    <scope>NUCLEOTIDE SEQUENCE</scope>
    <source>
        <strain evidence="9">P08H-3</strain>
    </source>
</reference>
<evidence type="ECO:0000313" key="10">
    <source>
        <dbReference type="Proteomes" id="UP001208570"/>
    </source>
</evidence>
<gene>
    <name evidence="9" type="ORF">LSH36_55g06002</name>
</gene>
<evidence type="ECO:0000256" key="2">
    <source>
        <dbReference type="ARBA" id="ARBA00022435"/>
    </source>
</evidence>
<dbReference type="InterPro" id="IPR011076">
    <property type="entry name" value="Malate_synth_sf"/>
</dbReference>
<dbReference type="Gene3D" id="3.20.20.360">
    <property type="entry name" value="Malate synthase, domain 3"/>
    <property type="match status" value="1"/>
</dbReference>
<comment type="caution">
    <text evidence="9">The sequence shown here is derived from an EMBL/GenBank/DDBJ whole genome shotgun (WGS) entry which is preliminary data.</text>
</comment>
<dbReference type="FunFam" id="3.20.20.360:FF:000001">
    <property type="entry name" value="Malate synthase"/>
    <property type="match status" value="1"/>
</dbReference>
<keyword evidence="4" id="KW-0808">Transferase</keyword>
<keyword evidence="3" id="KW-0816">Tricarboxylic acid cycle</keyword>
<protein>
    <recommendedName>
        <fullName evidence="1">malate synthase</fullName>
        <ecNumber evidence="1">2.3.3.9</ecNumber>
    </recommendedName>
</protein>
<dbReference type="GO" id="GO:0006099">
    <property type="term" value="P:tricarboxylic acid cycle"/>
    <property type="evidence" value="ECO:0007669"/>
    <property type="project" value="UniProtKB-KW"/>
</dbReference>
<dbReference type="InterPro" id="IPR046363">
    <property type="entry name" value="MS_N_TIM-barrel_dom"/>
</dbReference>
<evidence type="ECO:0000313" key="9">
    <source>
        <dbReference type="EMBL" id="KAK2165071.1"/>
    </source>
</evidence>
<dbReference type="AlphaFoldDB" id="A0AAD9NE94"/>
<dbReference type="Proteomes" id="UP001208570">
    <property type="component" value="Unassembled WGS sequence"/>
</dbReference>
<evidence type="ECO:0000256" key="5">
    <source>
        <dbReference type="ARBA" id="ARBA00047918"/>
    </source>
</evidence>
<feature type="domain" description="Malate synthase C-terminal" evidence="8">
    <location>
        <begin position="358"/>
        <end position="480"/>
    </location>
</feature>
<evidence type="ECO:0000256" key="4">
    <source>
        <dbReference type="ARBA" id="ARBA00022679"/>
    </source>
</evidence>
<comment type="catalytic activity">
    <reaction evidence="5">
        <text>glyoxylate + acetyl-CoA + H2O = (S)-malate + CoA + H(+)</text>
        <dbReference type="Rhea" id="RHEA:18181"/>
        <dbReference type="ChEBI" id="CHEBI:15377"/>
        <dbReference type="ChEBI" id="CHEBI:15378"/>
        <dbReference type="ChEBI" id="CHEBI:15589"/>
        <dbReference type="ChEBI" id="CHEBI:36655"/>
        <dbReference type="ChEBI" id="CHEBI:57287"/>
        <dbReference type="ChEBI" id="CHEBI:57288"/>
        <dbReference type="EC" id="2.3.3.9"/>
    </reaction>
</comment>
<evidence type="ECO:0000256" key="3">
    <source>
        <dbReference type="ARBA" id="ARBA00022532"/>
    </source>
</evidence>
<dbReference type="Pfam" id="PF20659">
    <property type="entry name" value="MS_C"/>
    <property type="match status" value="1"/>
</dbReference>
<evidence type="ECO:0000256" key="1">
    <source>
        <dbReference type="ARBA" id="ARBA00012636"/>
    </source>
</evidence>
<dbReference type="GO" id="GO:0004474">
    <property type="term" value="F:malate synthase activity"/>
    <property type="evidence" value="ECO:0007669"/>
    <property type="project" value="UniProtKB-EC"/>
</dbReference>
<dbReference type="Pfam" id="PF01274">
    <property type="entry name" value="MS_TIM-barrel"/>
    <property type="match status" value="1"/>
</dbReference>
<dbReference type="Gene3D" id="1.20.1220.12">
    <property type="entry name" value="Malate synthase, domain III"/>
    <property type="match status" value="1"/>
</dbReference>
<sequence length="489" mass="56071">MRKIELDQFNGLPDFLDNTQYIRHKDWSVSPVPPRLQCRHVDLGDVSPSNAEHFIASLQSPAEGIQADFDDGHCPVWGNQLKGMYNVWRAVHNKIPGVPPIDKCPVLMLRPRAWNMIENNVMVDGRSVPGALFDFGLLMYHNAKLLIKYQSGPFFYLPKLEGHLEARLWNEIFVWTEKRLDITPGTIKACVLIENVLASFEMDEILYELKEHSAGLNCGIWDYLASFVNKFGHREEFMLPDRNSFVSMDLHFLKCYMVLLIQTCHRRNALATGGMSALLLPSGDNKCDKQLVIKKVCEVKLKEIQAGVDGFLVYDLRLVKPLEALFEQFAPTANQLHVKRSEIKIMAHDLLVIPPGNITLNGLKHNIVVGVLFIEAWLKGKGHFFYKGSVEDSATAEISRSQVWQCIRHQVHLEDFPEVIVTKKTVHDLIEESIQMLSVSDEYLSSDENKRRLKTAAKIFEEIVTKHDFPEFITSYLYDEHIIRVYHNM</sequence>
<dbReference type="InterPro" id="IPR044856">
    <property type="entry name" value="Malate_synth_C_sf"/>
</dbReference>
<dbReference type="GO" id="GO:0006097">
    <property type="term" value="P:glyoxylate cycle"/>
    <property type="evidence" value="ECO:0007669"/>
    <property type="project" value="UniProtKB-KW"/>
</dbReference>
<keyword evidence="2" id="KW-0329">Glyoxylate bypass</keyword>
<feature type="domain" description="Malate synthase TIM barrel" evidence="7">
    <location>
        <begin position="106"/>
        <end position="352"/>
    </location>
</feature>
<organism evidence="9 10">
    <name type="scientific">Paralvinella palmiformis</name>
    <dbReference type="NCBI Taxonomy" id="53620"/>
    <lineage>
        <taxon>Eukaryota</taxon>
        <taxon>Metazoa</taxon>
        <taxon>Spiralia</taxon>
        <taxon>Lophotrochozoa</taxon>
        <taxon>Annelida</taxon>
        <taxon>Polychaeta</taxon>
        <taxon>Sedentaria</taxon>
        <taxon>Canalipalpata</taxon>
        <taxon>Terebellida</taxon>
        <taxon>Terebelliformia</taxon>
        <taxon>Alvinellidae</taxon>
        <taxon>Paralvinella</taxon>
    </lineage>
</organism>
<dbReference type="GO" id="GO:0005737">
    <property type="term" value="C:cytoplasm"/>
    <property type="evidence" value="ECO:0007669"/>
    <property type="project" value="TreeGrafter"/>
</dbReference>
<dbReference type="EC" id="2.3.3.9" evidence="1"/>
<evidence type="ECO:0000256" key="6">
    <source>
        <dbReference type="PIRSR" id="PIRSR601465-50"/>
    </source>
</evidence>
<dbReference type="FunFam" id="1.20.1220.12:FF:000001">
    <property type="entry name" value="Malate synthase"/>
    <property type="match status" value="1"/>
</dbReference>
<dbReference type="SUPFAM" id="SSF51645">
    <property type="entry name" value="Malate synthase G"/>
    <property type="match status" value="1"/>
</dbReference>
<dbReference type="EMBL" id="JAODUP010000055">
    <property type="protein sequence ID" value="KAK2165071.1"/>
    <property type="molecule type" value="Genomic_DNA"/>
</dbReference>
<feature type="active site" description="Proton donor" evidence="6">
    <location>
        <position position="392"/>
    </location>
</feature>
<dbReference type="InterPro" id="IPR001465">
    <property type="entry name" value="Malate_synthase_TIM"/>
</dbReference>
<evidence type="ECO:0000259" key="7">
    <source>
        <dbReference type="Pfam" id="PF01274"/>
    </source>
</evidence>
<feature type="active site" description="Proton acceptor" evidence="6">
    <location>
        <position position="110"/>
    </location>
</feature>
<dbReference type="InterPro" id="IPR048355">
    <property type="entry name" value="MS_C"/>
</dbReference>
<proteinExistence type="predicted"/>
<accession>A0AAD9NE94</accession>
<evidence type="ECO:0000259" key="8">
    <source>
        <dbReference type="Pfam" id="PF20659"/>
    </source>
</evidence>
<name>A0AAD9NE94_9ANNE</name>
<keyword evidence="10" id="KW-1185">Reference proteome</keyword>
<dbReference type="InterPro" id="IPR006252">
    <property type="entry name" value="Malate_synthA"/>
</dbReference>